<keyword evidence="1" id="KW-1133">Transmembrane helix</keyword>
<proteinExistence type="predicted"/>
<dbReference type="Proteomes" id="UP001589776">
    <property type="component" value="Unassembled WGS sequence"/>
</dbReference>
<feature type="transmembrane region" description="Helical" evidence="1">
    <location>
        <begin position="16"/>
        <end position="34"/>
    </location>
</feature>
<name>A0ABV6DT08_9BACL</name>
<dbReference type="RefSeq" id="WP_377473311.1">
    <property type="nucleotide sequence ID" value="NZ_JBHLWN010000103.1"/>
</dbReference>
<evidence type="ECO:0000313" key="2">
    <source>
        <dbReference type="EMBL" id="MFC0215784.1"/>
    </source>
</evidence>
<keyword evidence="1" id="KW-0812">Transmembrane</keyword>
<gene>
    <name evidence="2" type="ORF">ACFFK0_25635</name>
</gene>
<keyword evidence="3" id="KW-1185">Reference proteome</keyword>
<comment type="caution">
    <text evidence="2">The sequence shown here is derived from an EMBL/GenBank/DDBJ whole genome shotgun (WGS) entry which is preliminary data.</text>
</comment>
<evidence type="ECO:0000313" key="3">
    <source>
        <dbReference type="Proteomes" id="UP001589776"/>
    </source>
</evidence>
<evidence type="ECO:0008006" key="4">
    <source>
        <dbReference type="Google" id="ProtNLM"/>
    </source>
</evidence>
<protein>
    <recommendedName>
        <fullName evidence="4">DUF4179 domain-containing protein</fullName>
    </recommendedName>
</protein>
<sequence length="87" mass="9688">MIGLADEEIRAKRKRAIRWAGGIFTVLLLALTFFSNTYQQMALPKVSVEKPQIGQLSYDIEGAGTIGPKRTVSLYDQSGLEVKELFL</sequence>
<organism evidence="2 3">
    <name type="scientific">Paenibacillus chartarius</name>
    <dbReference type="NCBI Taxonomy" id="747481"/>
    <lineage>
        <taxon>Bacteria</taxon>
        <taxon>Bacillati</taxon>
        <taxon>Bacillota</taxon>
        <taxon>Bacilli</taxon>
        <taxon>Bacillales</taxon>
        <taxon>Paenibacillaceae</taxon>
        <taxon>Paenibacillus</taxon>
    </lineage>
</organism>
<evidence type="ECO:0000256" key="1">
    <source>
        <dbReference type="SAM" id="Phobius"/>
    </source>
</evidence>
<accession>A0ABV6DT08</accession>
<dbReference type="EMBL" id="JBHLWN010000103">
    <property type="protein sequence ID" value="MFC0215784.1"/>
    <property type="molecule type" value="Genomic_DNA"/>
</dbReference>
<reference evidence="2 3" key="1">
    <citation type="submission" date="2024-09" db="EMBL/GenBank/DDBJ databases">
        <authorList>
            <person name="Sun Q."/>
            <person name="Mori K."/>
        </authorList>
    </citation>
    <scope>NUCLEOTIDE SEQUENCE [LARGE SCALE GENOMIC DNA]</scope>
    <source>
        <strain evidence="2 3">CCM 7759</strain>
    </source>
</reference>
<keyword evidence="1" id="KW-0472">Membrane</keyword>